<dbReference type="AlphaFoldDB" id="A0A3Q9UWP8"/>
<dbReference type="EMBL" id="CP028137">
    <property type="protein sequence ID" value="AZZ50606.1"/>
    <property type="molecule type" value="Genomic_DNA"/>
</dbReference>
<feature type="transmembrane region" description="Helical" evidence="1">
    <location>
        <begin position="34"/>
        <end position="54"/>
    </location>
</feature>
<evidence type="ECO:0000313" key="2">
    <source>
        <dbReference type="EMBL" id="AZZ50606.1"/>
    </source>
</evidence>
<protein>
    <submittedName>
        <fullName evidence="2">Uncharacterized protein</fullName>
    </submittedName>
</protein>
<accession>A0A3Q9UWP8</accession>
<dbReference type="KEGG" id="rfs:C1I64_00075"/>
<dbReference type="Proteomes" id="UP000285317">
    <property type="component" value="Chromosome"/>
</dbReference>
<proteinExistence type="predicted"/>
<sequence length="205" mass="20374">MQTRRARTARGVVAAVAATATAAASHTLAGAEAPAAAILALATAFAAVVCVLLAGRTLSLARLEVAVLLSQLAYHSLFLVTGGGGDVSVVGATAGGHFHGGGTVELIAGASGHAAHTPLMLLSHLVAAVVTVAALRHGERVFWTLGTAVLRVVVRLVARASALLAPLGASVAVLGSVEPSAPRALDAVLRVLRHRGPPARALLAA</sequence>
<keyword evidence="1" id="KW-1133">Transmembrane helix</keyword>
<keyword evidence="1" id="KW-0812">Transmembrane</keyword>
<name>A0A3Q9UWP8_9MICO</name>
<feature type="transmembrane region" description="Helical" evidence="1">
    <location>
        <begin position="119"/>
        <end position="135"/>
    </location>
</feature>
<evidence type="ECO:0000256" key="1">
    <source>
        <dbReference type="SAM" id="Phobius"/>
    </source>
</evidence>
<gene>
    <name evidence="2" type="ORF">C1I64_00075</name>
</gene>
<reference evidence="2 3" key="1">
    <citation type="submission" date="2018-03" db="EMBL/GenBank/DDBJ databases">
        <title>Bacteriophage NCPPB3778 and a type I-E CRISPR drive the evolution of the US Biological Select Agent, Rathayibacter toxicus.</title>
        <authorList>
            <person name="Davis E.W.II."/>
            <person name="Tabima J.F."/>
            <person name="Weisberg A.J."/>
            <person name="Dantas Lopes L."/>
            <person name="Wiseman M.S."/>
            <person name="Wiseman M.S."/>
            <person name="Pupko T."/>
            <person name="Belcher M.S."/>
            <person name="Sechler A.J."/>
            <person name="Tancos M.A."/>
            <person name="Schroeder B.K."/>
            <person name="Murray T.D."/>
            <person name="Luster D.G."/>
            <person name="Schneider W.L."/>
            <person name="Rogers E."/>
            <person name="Andreote F.D."/>
            <person name="Grunwald N.J."/>
            <person name="Putnam M.L."/>
            <person name="Chang J.H."/>
        </authorList>
    </citation>
    <scope>NUCLEOTIDE SEQUENCE [LARGE SCALE GENOMIC DNA]</scope>
    <source>
        <strain evidence="2 3">DSM 15932</strain>
    </source>
</reference>
<dbReference type="RefSeq" id="WP_127885829.1">
    <property type="nucleotide sequence ID" value="NZ_CP028137.1"/>
</dbReference>
<organism evidence="2 3">
    <name type="scientific">Rathayibacter festucae DSM 15932</name>
    <dbReference type="NCBI Taxonomy" id="1328866"/>
    <lineage>
        <taxon>Bacteria</taxon>
        <taxon>Bacillati</taxon>
        <taxon>Actinomycetota</taxon>
        <taxon>Actinomycetes</taxon>
        <taxon>Micrococcales</taxon>
        <taxon>Microbacteriaceae</taxon>
        <taxon>Rathayibacter</taxon>
    </lineage>
</organism>
<keyword evidence="1" id="KW-0472">Membrane</keyword>
<evidence type="ECO:0000313" key="3">
    <source>
        <dbReference type="Proteomes" id="UP000285317"/>
    </source>
</evidence>